<proteinExistence type="predicted"/>
<dbReference type="SUPFAM" id="SSF46767">
    <property type="entry name" value="Methylated DNA-protein cysteine methyltransferase, C-terminal domain"/>
    <property type="match status" value="1"/>
</dbReference>
<dbReference type="EMBL" id="LCNT01000001">
    <property type="protein sequence ID" value="KKU61929.1"/>
    <property type="molecule type" value="Genomic_DNA"/>
</dbReference>
<dbReference type="NCBIfam" id="TIGR00589">
    <property type="entry name" value="ogt"/>
    <property type="match status" value="1"/>
</dbReference>
<dbReference type="InterPro" id="IPR052520">
    <property type="entry name" value="ATL_DNA_repair"/>
</dbReference>
<evidence type="ECO:0000256" key="2">
    <source>
        <dbReference type="ARBA" id="ARBA00022603"/>
    </source>
</evidence>
<dbReference type="PROSITE" id="PS00374">
    <property type="entry name" value="MGMT"/>
    <property type="match status" value="1"/>
</dbReference>
<dbReference type="Pfam" id="PF01035">
    <property type="entry name" value="DNA_binding_1"/>
    <property type="match status" value="1"/>
</dbReference>
<dbReference type="GO" id="GO:0003908">
    <property type="term" value="F:methylated-DNA-[protein]-cysteine S-methyltransferase activity"/>
    <property type="evidence" value="ECO:0007669"/>
    <property type="project" value="UniProtKB-EC"/>
</dbReference>
<dbReference type="Proteomes" id="UP000033860">
    <property type="component" value="Unassembled WGS sequence"/>
</dbReference>
<sequence length="113" mass="12490">MTLSWRPKLINWLMTLKDRVYKLTSRIPKGKVTTYGAIAKKLGVGSARPIGNILHVNPYAPKVPCHRVVSSTGRLAKNFGAPGKIATHAKLLRAEGVTVTNNRVSLKKYLWTP</sequence>
<dbReference type="InterPro" id="IPR036388">
    <property type="entry name" value="WH-like_DNA-bd_sf"/>
</dbReference>
<dbReference type="AlphaFoldDB" id="A0A0G1RX79"/>
<dbReference type="GO" id="GO:0006281">
    <property type="term" value="P:DNA repair"/>
    <property type="evidence" value="ECO:0007669"/>
    <property type="project" value="UniProtKB-KW"/>
</dbReference>
<evidence type="ECO:0000313" key="8">
    <source>
        <dbReference type="EMBL" id="KKU61929.1"/>
    </source>
</evidence>
<accession>A0A0G1RX79</accession>
<dbReference type="Gene3D" id="1.10.10.10">
    <property type="entry name" value="Winged helix-like DNA-binding domain superfamily/Winged helix DNA-binding domain"/>
    <property type="match status" value="1"/>
</dbReference>
<feature type="domain" description="Methylated-DNA-[protein]-cysteine S-methyltransferase DNA binding" evidence="7">
    <location>
        <begin position="17"/>
        <end position="97"/>
    </location>
</feature>
<evidence type="ECO:0000259" key="7">
    <source>
        <dbReference type="Pfam" id="PF01035"/>
    </source>
</evidence>
<gene>
    <name evidence="8" type="ORF">UX85_C0001G0143</name>
</gene>
<name>A0A0G1RX79_9BACT</name>
<organism evidence="8 9">
    <name type="scientific">Candidatus Beckwithbacteria bacterium GW2011_GWB1_47_15</name>
    <dbReference type="NCBI Taxonomy" id="1618371"/>
    <lineage>
        <taxon>Bacteria</taxon>
        <taxon>Candidatus Beckwithiibacteriota</taxon>
    </lineage>
</organism>
<dbReference type="CDD" id="cd06445">
    <property type="entry name" value="ATase"/>
    <property type="match status" value="1"/>
</dbReference>
<protein>
    <submittedName>
        <fullName evidence="8">Methylated-DNA/protein-cysteine methyltransferase</fullName>
    </submittedName>
</protein>
<evidence type="ECO:0000256" key="4">
    <source>
        <dbReference type="ARBA" id="ARBA00022763"/>
    </source>
</evidence>
<comment type="caution">
    <text evidence="8">The sequence shown here is derived from an EMBL/GenBank/DDBJ whole genome shotgun (WGS) entry which is preliminary data.</text>
</comment>
<dbReference type="InterPro" id="IPR001497">
    <property type="entry name" value="MethylDNA_cys_MeTrfase_AS"/>
</dbReference>
<evidence type="ECO:0000256" key="6">
    <source>
        <dbReference type="ARBA" id="ARBA00049348"/>
    </source>
</evidence>
<reference evidence="8 9" key="1">
    <citation type="journal article" date="2015" name="Nature">
        <title>rRNA introns, odd ribosomes, and small enigmatic genomes across a large radiation of phyla.</title>
        <authorList>
            <person name="Brown C.T."/>
            <person name="Hug L.A."/>
            <person name="Thomas B.C."/>
            <person name="Sharon I."/>
            <person name="Castelle C.J."/>
            <person name="Singh A."/>
            <person name="Wilkins M.J."/>
            <person name="Williams K.H."/>
            <person name="Banfield J.F."/>
        </authorList>
    </citation>
    <scope>NUCLEOTIDE SEQUENCE [LARGE SCALE GENOMIC DNA]</scope>
</reference>
<keyword evidence="5" id="KW-0234">DNA repair</keyword>
<evidence type="ECO:0000256" key="3">
    <source>
        <dbReference type="ARBA" id="ARBA00022679"/>
    </source>
</evidence>
<evidence type="ECO:0000256" key="5">
    <source>
        <dbReference type="ARBA" id="ARBA00023204"/>
    </source>
</evidence>
<keyword evidence="4" id="KW-0227">DNA damage</keyword>
<comment type="catalytic activity">
    <reaction evidence="6">
        <text>a 6-O-methyl-2'-deoxyguanosine in DNA + L-cysteinyl-[protein] = S-methyl-L-cysteinyl-[protein] + a 2'-deoxyguanosine in DNA</text>
        <dbReference type="Rhea" id="RHEA:24000"/>
        <dbReference type="Rhea" id="RHEA-COMP:10131"/>
        <dbReference type="Rhea" id="RHEA-COMP:10132"/>
        <dbReference type="Rhea" id="RHEA-COMP:11367"/>
        <dbReference type="Rhea" id="RHEA-COMP:11368"/>
        <dbReference type="ChEBI" id="CHEBI:29950"/>
        <dbReference type="ChEBI" id="CHEBI:82612"/>
        <dbReference type="ChEBI" id="CHEBI:85445"/>
        <dbReference type="ChEBI" id="CHEBI:85448"/>
        <dbReference type="EC" id="2.1.1.63"/>
    </reaction>
</comment>
<evidence type="ECO:0000313" key="9">
    <source>
        <dbReference type="Proteomes" id="UP000033860"/>
    </source>
</evidence>
<dbReference type="PANTHER" id="PTHR42942">
    <property type="entry name" value="6-O-METHYLGUANINE DNA METHYLTRANSFERASE"/>
    <property type="match status" value="1"/>
</dbReference>
<comment type="catalytic activity">
    <reaction evidence="1">
        <text>a 4-O-methyl-thymidine in DNA + L-cysteinyl-[protein] = a thymidine in DNA + S-methyl-L-cysteinyl-[protein]</text>
        <dbReference type="Rhea" id="RHEA:53428"/>
        <dbReference type="Rhea" id="RHEA-COMP:10131"/>
        <dbReference type="Rhea" id="RHEA-COMP:10132"/>
        <dbReference type="Rhea" id="RHEA-COMP:13555"/>
        <dbReference type="Rhea" id="RHEA-COMP:13556"/>
        <dbReference type="ChEBI" id="CHEBI:29950"/>
        <dbReference type="ChEBI" id="CHEBI:82612"/>
        <dbReference type="ChEBI" id="CHEBI:137386"/>
        <dbReference type="ChEBI" id="CHEBI:137387"/>
        <dbReference type="EC" id="2.1.1.63"/>
    </reaction>
</comment>
<dbReference type="PANTHER" id="PTHR42942:SF1">
    <property type="entry name" value="ALKYLTRANSFERASE-LIKE PROTEIN 1"/>
    <property type="match status" value="1"/>
</dbReference>
<evidence type="ECO:0000256" key="1">
    <source>
        <dbReference type="ARBA" id="ARBA00001286"/>
    </source>
</evidence>
<dbReference type="InterPro" id="IPR014048">
    <property type="entry name" value="MethylDNA_cys_MeTrfase_DNA-bd"/>
</dbReference>
<dbReference type="GO" id="GO:0032259">
    <property type="term" value="P:methylation"/>
    <property type="evidence" value="ECO:0007669"/>
    <property type="project" value="UniProtKB-KW"/>
</dbReference>
<keyword evidence="3 8" id="KW-0808">Transferase</keyword>
<keyword evidence="2 8" id="KW-0489">Methyltransferase</keyword>
<dbReference type="InterPro" id="IPR036217">
    <property type="entry name" value="MethylDNA_cys_MeTrfase_DNAb"/>
</dbReference>